<dbReference type="SUPFAM" id="SSF81321">
    <property type="entry name" value="Family A G protein-coupled receptor-like"/>
    <property type="match status" value="1"/>
</dbReference>
<proteinExistence type="inferred from homology"/>
<comment type="caution">
    <text evidence="7">The sequence shown here is derived from an EMBL/GenBank/DDBJ whole genome shotgun (WGS) entry which is preliminary data.</text>
</comment>
<evidence type="ECO:0000256" key="3">
    <source>
        <dbReference type="ARBA" id="ARBA00022692"/>
    </source>
</evidence>
<dbReference type="Pfam" id="PF02118">
    <property type="entry name" value="Srg"/>
    <property type="match status" value="1"/>
</dbReference>
<dbReference type="EMBL" id="CANHGI010000006">
    <property type="protein sequence ID" value="CAI5454113.1"/>
    <property type="molecule type" value="Genomic_DNA"/>
</dbReference>
<dbReference type="InterPro" id="IPR051119">
    <property type="entry name" value="Nematode_SR-like"/>
</dbReference>
<dbReference type="AlphaFoldDB" id="A0A9P1IXK1"/>
<protein>
    <recommendedName>
        <fullName evidence="6">Serpentine receptor class gamma</fullName>
    </recommendedName>
</protein>
<feature type="transmembrane region" description="Helical" evidence="6">
    <location>
        <begin position="89"/>
        <end position="116"/>
    </location>
</feature>
<dbReference type="OrthoDB" id="5832848at2759"/>
<keyword evidence="4 6" id="KW-1133">Transmembrane helix</keyword>
<dbReference type="GO" id="GO:0016020">
    <property type="term" value="C:membrane"/>
    <property type="evidence" value="ECO:0007669"/>
    <property type="project" value="UniProtKB-SubCell"/>
</dbReference>
<reference evidence="7" key="1">
    <citation type="submission" date="2022-11" db="EMBL/GenBank/DDBJ databases">
        <authorList>
            <person name="Kikuchi T."/>
        </authorList>
    </citation>
    <scope>NUCLEOTIDE SEQUENCE</scope>
    <source>
        <strain evidence="7">PS1010</strain>
    </source>
</reference>
<dbReference type="GO" id="GO:0007606">
    <property type="term" value="P:sensory perception of chemical stimulus"/>
    <property type="evidence" value="ECO:0007669"/>
    <property type="project" value="UniProtKB-UniRule"/>
</dbReference>
<dbReference type="Proteomes" id="UP001152747">
    <property type="component" value="Unassembled WGS sequence"/>
</dbReference>
<dbReference type="InterPro" id="IPR000609">
    <property type="entry name" value="7TM_GPCR_serpentine_rcpt_Srg"/>
</dbReference>
<evidence type="ECO:0000256" key="1">
    <source>
        <dbReference type="ARBA" id="ARBA00004141"/>
    </source>
</evidence>
<evidence type="ECO:0000256" key="5">
    <source>
        <dbReference type="ARBA" id="ARBA00023136"/>
    </source>
</evidence>
<evidence type="ECO:0000313" key="7">
    <source>
        <dbReference type="EMBL" id="CAI5454113.1"/>
    </source>
</evidence>
<dbReference type="PANTHER" id="PTHR31627:SF36">
    <property type="entry name" value="SERPENTINE RECEPTOR CLASS GAMMA"/>
    <property type="match status" value="1"/>
</dbReference>
<keyword evidence="8" id="KW-1185">Reference proteome</keyword>
<feature type="transmembrane region" description="Helical" evidence="6">
    <location>
        <begin position="136"/>
        <end position="157"/>
    </location>
</feature>
<dbReference type="Gene3D" id="1.20.1070.10">
    <property type="entry name" value="Rhodopsin 7-helix transmembrane proteins"/>
    <property type="match status" value="1"/>
</dbReference>
<feature type="transmembrane region" description="Helical" evidence="6">
    <location>
        <begin position="12"/>
        <end position="29"/>
    </location>
</feature>
<organism evidence="7 8">
    <name type="scientific">Caenorhabditis angaria</name>
    <dbReference type="NCBI Taxonomy" id="860376"/>
    <lineage>
        <taxon>Eukaryota</taxon>
        <taxon>Metazoa</taxon>
        <taxon>Ecdysozoa</taxon>
        <taxon>Nematoda</taxon>
        <taxon>Chromadorea</taxon>
        <taxon>Rhabditida</taxon>
        <taxon>Rhabditina</taxon>
        <taxon>Rhabditomorpha</taxon>
        <taxon>Rhabditoidea</taxon>
        <taxon>Rhabditidae</taxon>
        <taxon>Peloderinae</taxon>
        <taxon>Caenorhabditis</taxon>
    </lineage>
</organism>
<dbReference type="GO" id="GO:0004888">
    <property type="term" value="F:transmembrane signaling receptor activity"/>
    <property type="evidence" value="ECO:0007669"/>
    <property type="project" value="InterPro"/>
</dbReference>
<comment type="subcellular location">
    <subcellularLocation>
        <location evidence="1">Membrane</location>
        <topology evidence="1">Multi-pass membrane protein</topology>
    </subcellularLocation>
</comment>
<keyword evidence="3 6" id="KW-0812">Transmembrane</keyword>
<evidence type="ECO:0000256" key="4">
    <source>
        <dbReference type="ARBA" id="ARBA00022989"/>
    </source>
</evidence>
<comment type="similarity">
    <text evidence="2 6">Belongs to the nematode receptor-like protein srg family.</text>
</comment>
<feature type="transmembrane region" description="Helical" evidence="6">
    <location>
        <begin position="178"/>
        <end position="198"/>
    </location>
</feature>
<gene>
    <name evidence="7" type="ORF">CAMP_LOCUS16750</name>
</gene>
<evidence type="ECO:0000256" key="6">
    <source>
        <dbReference type="RuleBase" id="RU280813"/>
    </source>
</evidence>
<evidence type="ECO:0000313" key="8">
    <source>
        <dbReference type="Proteomes" id="UP001152747"/>
    </source>
</evidence>
<evidence type="ECO:0000256" key="2">
    <source>
        <dbReference type="ARBA" id="ARBA00005692"/>
    </source>
</evidence>
<feature type="transmembrane region" description="Helical" evidence="6">
    <location>
        <begin position="49"/>
        <end position="69"/>
    </location>
</feature>
<accession>A0A9P1IXK1</accession>
<sequence>MSLMALRDLQSIGFILIEFPLYRIMNYITSYCEFMINLFEKPSYGLTPFYYFRIFFQFLKIISTVTLCANRFTSVFKPTKHTQGWKIYLCHVVISEILISALFSTPILTGPSFIYIHQNQAQLNYIHTIPYFRITSFRIFLMVSSLFFIILSLFITLSKISKLSANMRKLEISMIMSTIFLSLGFVFQLILSILVVTVPEDFTLAHPDIFWWFLIANQLACDYYMISGPIVLIIFNRNIRESIFRCCSKPRKPSRAQVNTLTG</sequence>
<keyword evidence="5 6" id="KW-0472">Membrane</keyword>
<dbReference type="PANTHER" id="PTHR31627">
    <property type="entry name" value="SERPENTINE RECEPTOR CLASS GAMMA-RELATED"/>
    <property type="match status" value="1"/>
</dbReference>
<name>A0A9P1IXK1_9PELO</name>
<dbReference type="PRINTS" id="PR00698">
    <property type="entry name" value="TMPROTEINSRG"/>
</dbReference>
<feature type="transmembrane region" description="Helical" evidence="6">
    <location>
        <begin position="210"/>
        <end position="235"/>
    </location>
</feature>
<comment type="caution">
    <text evidence="6">Lacks conserved residue(s) required for the propagation of feature annotation.</text>
</comment>